<dbReference type="Proteomes" id="UP001212841">
    <property type="component" value="Unassembled WGS sequence"/>
</dbReference>
<dbReference type="EMBL" id="JADGJD010000133">
    <property type="protein sequence ID" value="KAJ3054512.1"/>
    <property type="molecule type" value="Genomic_DNA"/>
</dbReference>
<feature type="compositionally biased region" description="Polar residues" evidence="1">
    <location>
        <begin position="1"/>
        <end position="12"/>
    </location>
</feature>
<organism evidence="2 3">
    <name type="scientific">Rhizophlyctis rosea</name>
    <dbReference type="NCBI Taxonomy" id="64517"/>
    <lineage>
        <taxon>Eukaryota</taxon>
        <taxon>Fungi</taxon>
        <taxon>Fungi incertae sedis</taxon>
        <taxon>Chytridiomycota</taxon>
        <taxon>Chytridiomycota incertae sedis</taxon>
        <taxon>Chytridiomycetes</taxon>
        <taxon>Rhizophlyctidales</taxon>
        <taxon>Rhizophlyctidaceae</taxon>
        <taxon>Rhizophlyctis</taxon>
    </lineage>
</organism>
<evidence type="ECO:0000313" key="3">
    <source>
        <dbReference type="Proteomes" id="UP001212841"/>
    </source>
</evidence>
<feature type="compositionally biased region" description="Low complexity" evidence="1">
    <location>
        <begin position="13"/>
        <end position="22"/>
    </location>
</feature>
<feature type="compositionally biased region" description="Low complexity" evidence="1">
    <location>
        <begin position="35"/>
        <end position="53"/>
    </location>
</feature>
<keyword evidence="3" id="KW-1185">Reference proteome</keyword>
<comment type="caution">
    <text evidence="2">The sequence shown here is derived from an EMBL/GenBank/DDBJ whole genome shotgun (WGS) entry which is preliminary data.</text>
</comment>
<gene>
    <name evidence="2" type="ORF">HK097_001635</name>
</gene>
<sequence length="275" mass="28998">MIRTPSTLDSPNLSSSILSRLALPPPPSSPPPRHLTPQPSTPLLSPSPLKSTTASHTSPPRLPVTPQSDFEIDVMLSFMLGEVGEILERTAGSKGALGEDDMMRSRSLPRGMHFGGGVLGLEKEVSEAGSPSRRPKSTAFTLSPPSTPPLPSAPGQWTPPNEWLLKPSSIPVLPEIPGADGSLKGSGKGESIVPLPNALPVAMMSEGGSGSADASTRAQVGKVEIGVKRERSNDDILLEASGRGDVDSGRRASTLGRTVKRFLRRPSMPNLRELF</sequence>
<reference evidence="2" key="1">
    <citation type="submission" date="2020-05" db="EMBL/GenBank/DDBJ databases">
        <title>Phylogenomic resolution of chytrid fungi.</title>
        <authorList>
            <person name="Stajich J.E."/>
            <person name="Amses K."/>
            <person name="Simmons R."/>
            <person name="Seto K."/>
            <person name="Myers J."/>
            <person name="Bonds A."/>
            <person name="Quandt C.A."/>
            <person name="Barry K."/>
            <person name="Liu P."/>
            <person name="Grigoriev I."/>
            <person name="Longcore J.E."/>
            <person name="James T.Y."/>
        </authorList>
    </citation>
    <scope>NUCLEOTIDE SEQUENCE</scope>
    <source>
        <strain evidence="2">JEL0318</strain>
    </source>
</reference>
<feature type="region of interest" description="Disordered" evidence="1">
    <location>
        <begin position="1"/>
        <end position="66"/>
    </location>
</feature>
<feature type="compositionally biased region" description="Pro residues" evidence="1">
    <location>
        <begin position="23"/>
        <end position="34"/>
    </location>
</feature>
<dbReference type="AlphaFoldDB" id="A0AAD5SGU4"/>
<accession>A0AAD5SGU4</accession>
<proteinExistence type="predicted"/>
<evidence type="ECO:0000313" key="2">
    <source>
        <dbReference type="EMBL" id="KAJ3054512.1"/>
    </source>
</evidence>
<name>A0AAD5SGU4_9FUNG</name>
<feature type="region of interest" description="Disordered" evidence="1">
    <location>
        <begin position="124"/>
        <end position="161"/>
    </location>
</feature>
<protein>
    <submittedName>
        <fullName evidence="2">Uncharacterized protein</fullName>
    </submittedName>
</protein>
<evidence type="ECO:0000256" key="1">
    <source>
        <dbReference type="SAM" id="MobiDB-lite"/>
    </source>
</evidence>